<dbReference type="AlphaFoldDB" id="A1DKX2"/>
<dbReference type="OMA" id="GQIPDWY"/>
<feature type="region of interest" description="Disordered" evidence="1">
    <location>
        <begin position="100"/>
        <end position="146"/>
    </location>
</feature>
<dbReference type="EMBL" id="DS027698">
    <property type="protein sequence ID" value="EAW15443.1"/>
    <property type="molecule type" value="Genomic_DNA"/>
</dbReference>
<dbReference type="VEuPathDB" id="FungiDB:NFIA_047790"/>
<dbReference type="KEGG" id="nfi:NFIA_047790"/>
<dbReference type="RefSeq" id="XP_001257340.1">
    <property type="nucleotide sequence ID" value="XM_001257339.1"/>
</dbReference>
<feature type="signal peptide" evidence="3">
    <location>
        <begin position="1"/>
        <end position="17"/>
    </location>
</feature>
<dbReference type="HOGENOM" id="CLU_094265_1_0_1"/>
<keyword evidence="2" id="KW-0472">Membrane</keyword>
<keyword evidence="2" id="KW-1133">Transmembrane helix</keyword>
<dbReference type="OrthoDB" id="5419608at2759"/>
<feature type="compositionally biased region" description="Low complexity" evidence="1">
    <location>
        <begin position="101"/>
        <end position="146"/>
    </location>
</feature>
<evidence type="ECO:0000256" key="1">
    <source>
        <dbReference type="SAM" id="MobiDB-lite"/>
    </source>
</evidence>
<feature type="transmembrane region" description="Helical" evidence="2">
    <location>
        <begin position="152"/>
        <end position="173"/>
    </location>
</feature>
<gene>
    <name evidence="4" type="ORF">NFIA_047790</name>
</gene>
<protein>
    <submittedName>
        <fullName evidence="4">Uncharacterized protein</fullName>
    </submittedName>
</protein>
<proteinExistence type="predicted"/>
<accession>A1DKX2</accession>
<reference evidence="5" key="1">
    <citation type="journal article" date="2008" name="PLoS Genet.">
        <title>Genomic islands in the pathogenic filamentous fungus Aspergillus fumigatus.</title>
        <authorList>
            <person name="Fedorova N.D."/>
            <person name="Khaldi N."/>
            <person name="Joardar V.S."/>
            <person name="Maiti R."/>
            <person name="Amedeo P."/>
            <person name="Anderson M.J."/>
            <person name="Crabtree J."/>
            <person name="Silva J.C."/>
            <person name="Badger J.H."/>
            <person name="Albarraq A."/>
            <person name="Angiuoli S."/>
            <person name="Bussey H."/>
            <person name="Bowyer P."/>
            <person name="Cotty P.J."/>
            <person name="Dyer P.S."/>
            <person name="Egan A."/>
            <person name="Galens K."/>
            <person name="Fraser-Liggett C.M."/>
            <person name="Haas B.J."/>
            <person name="Inman J.M."/>
            <person name="Kent R."/>
            <person name="Lemieux S."/>
            <person name="Malavazi I."/>
            <person name="Orvis J."/>
            <person name="Roemer T."/>
            <person name="Ronning C.M."/>
            <person name="Sundaram J.P."/>
            <person name="Sutton G."/>
            <person name="Turner G."/>
            <person name="Venter J.C."/>
            <person name="White O.R."/>
            <person name="Whitty B.R."/>
            <person name="Youngman P."/>
            <person name="Wolfe K.H."/>
            <person name="Goldman G.H."/>
            <person name="Wortman J.R."/>
            <person name="Jiang B."/>
            <person name="Denning D.W."/>
            <person name="Nierman W.C."/>
        </authorList>
    </citation>
    <scope>NUCLEOTIDE SEQUENCE [LARGE SCALE GENOMIC DNA]</scope>
    <source>
        <strain evidence="5">ATCC 1020 / DSM 3700 / CBS 544.65 / FGSC A1164 / JCM 1740 / NRRL 181 / WB 181</strain>
    </source>
</reference>
<name>A1DKX2_NEOFI</name>
<evidence type="ECO:0000256" key="2">
    <source>
        <dbReference type="SAM" id="Phobius"/>
    </source>
</evidence>
<evidence type="ECO:0000313" key="5">
    <source>
        <dbReference type="Proteomes" id="UP000006702"/>
    </source>
</evidence>
<dbReference type="GeneID" id="4583854"/>
<organism evidence="4 5">
    <name type="scientific">Neosartorya fischeri (strain ATCC 1020 / DSM 3700 / CBS 544.65 / FGSC A1164 / JCM 1740 / NRRL 181 / WB 181)</name>
    <name type="common">Aspergillus fischerianus</name>
    <dbReference type="NCBI Taxonomy" id="331117"/>
    <lineage>
        <taxon>Eukaryota</taxon>
        <taxon>Fungi</taxon>
        <taxon>Dikarya</taxon>
        <taxon>Ascomycota</taxon>
        <taxon>Pezizomycotina</taxon>
        <taxon>Eurotiomycetes</taxon>
        <taxon>Eurotiomycetidae</taxon>
        <taxon>Eurotiales</taxon>
        <taxon>Aspergillaceae</taxon>
        <taxon>Aspergillus</taxon>
        <taxon>Aspergillus subgen. Fumigati</taxon>
    </lineage>
</organism>
<keyword evidence="5" id="KW-1185">Reference proteome</keyword>
<sequence length="193" mass="19160">MQFRALATLLFAALAVANPAPAPQAGDDLNALMDSVPSSVLDVLMTAIPPSVVAALANPTQAASIVQEIEQGQVPDWYANLPDSVKSWASSAAMAELGGVPTATPAGSASTPAVTSPPSETPSGNTATTSSGSAGAASTSIPTSTPNAAPTGAVAVSFAGAAGMLALALALLFQSRVQLVRVFECNAVHTKFK</sequence>
<keyword evidence="2" id="KW-0812">Transmembrane</keyword>
<dbReference type="Proteomes" id="UP000006702">
    <property type="component" value="Unassembled WGS sequence"/>
</dbReference>
<dbReference type="eggNOG" id="ENOG502T2UN">
    <property type="taxonomic scope" value="Eukaryota"/>
</dbReference>
<evidence type="ECO:0000313" key="4">
    <source>
        <dbReference type="EMBL" id="EAW15443.1"/>
    </source>
</evidence>
<evidence type="ECO:0000256" key="3">
    <source>
        <dbReference type="SAM" id="SignalP"/>
    </source>
</evidence>
<feature type="chain" id="PRO_5002633890" evidence="3">
    <location>
        <begin position="18"/>
        <end position="193"/>
    </location>
</feature>
<keyword evidence="3" id="KW-0732">Signal</keyword>